<dbReference type="Proteomes" id="UP000030689">
    <property type="component" value="Unassembled WGS sequence"/>
</dbReference>
<organism evidence="1 2">
    <name type="scientific">Eutrema salsugineum</name>
    <name type="common">Saltwater cress</name>
    <name type="synonym">Sisymbrium salsugineum</name>
    <dbReference type="NCBI Taxonomy" id="72664"/>
    <lineage>
        <taxon>Eukaryota</taxon>
        <taxon>Viridiplantae</taxon>
        <taxon>Streptophyta</taxon>
        <taxon>Embryophyta</taxon>
        <taxon>Tracheophyta</taxon>
        <taxon>Spermatophyta</taxon>
        <taxon>Magnoliopsida</taxon>
        <taxon>eudicotyledons</taxon>
        <taxon>Gunneridae</taxon>
        <taxon>Pentapetalae</taxon>
        <taxon>rosids</taxon>
        <taxon>malvids</taxon>
        <taxon>Brassicales</taxon>
        <taxon>Brassicaceae</taxon>
        <taxon>Eutremeae</taxon>
        <taxon>Eutrema</taxon>
    </lineage>
</organism>
<dbReference type="KEGG" id="eus:EUTSA_v10022848mg"/>
<dbReference type="OrthoDB" id="45963at2759"/>
<evidence type="ECO:0000313" key="2">
    <source>
        <dbReference type="Proteomes" id="UP000030689"/>
    </source>
</evidence>
<name>V4MDK3_EUTSA</name>
<gene>
    <name evidence="1" type="ORF">EUTSA_v10022848mg</name>
</gene>
<accession>V4MDK3</accession>
<sequence length="209" mass="23497">MNCLFDSLASVKSKVHLRFETQRLSEPKPHSLDYPEINRLHFHCLQLATQLVEKLLLLFLRFFVCKNFLPFSLQIHLKMPINKDPSTPPPVIGKIGPYTVFMTPPATPKPPESSAAVSQKPIVPPPVLPPPQQFKSVASSEQDGSVLGFFKNAVTKVQNAHSSVDDHLVRWFGLNQSKYQWALDEYYEGKGSEMKSVKAKEMPGKVQSV</sequence>
<dbReference type="PANTHER" id="PTHR37376:SF1">
    <property type="entry name" value="EXPRESSED PROTEIN"/>
    <property type="match status" value="1"/>
</dbReference>
<protein>
    <recommendedName>
        <fullName evidence="3">Hydroxyproline-rich glycoprotein family protein</fullName>
    </recommendedName>
</protein>
<reference evidence="1 2" key="1">
    <citation type="journal article" date="2013" name="Front. Plant Sci.">
        <title>The Reference Genome of the Halophytic Plant Eutrema salsugineum.</title>
        <authorList>
            <person name="Yang R."/>
            <person name="Jarvis D.E."/>
            <person name="Chen H."/>
            <person name="Beilstein M.A."/>
            <person name="Grimwood J."/>
            <person name="Jenkins J."/>
            <person name="Shu S."/>
            <person name="Prochnik S."/>
            <person name="Xin M."/>
            <person name="Ma C."/>
            <person name="Schmutz J."/>
            <person name="Wing R.A."/>
            <person name="Mitchell-Olds T."/>
            <person name="Schumaker K.S."/>
            <person name="Wang X."/>
        </authorList>
    </citation>
    <scope>NUCLEOTIDE SEQUENCE [LARGE SCALE GENOMIC DNA]</scope>
</reference>
<dbReference type="STRING" id="72664.V4MDK3"/>
<evidence type="ECO:0008006" key="3">
    <source>
        <dbReference type="Google" id="ProtNLM"/>
    </source>
</evidence>
<dbReference type="AlphaFoldDB" id="V4MDK3"/>
<dbReference type="Gramene" id="ESQ50558">
    <property type="protein sequence ID" value="ESQ50558"/>
    <property type="gene ID" value="EUTSA_v10022848mg"/>
</dbReference>
<keyword evidence="2" id="KW-1185">Reference proteome</keyword>
<evidence type="ECO:0000313" key="1">
    <source>
        <dbReference type="EMBL" id="ESQ50558.1"/>
    </source>
</evidence>
<proteinExistence type="predicted"/>
<dbReference type="PANTHER" id="PTHR37376">
    <property type="entry name" value="EXPRESSED PROTEIN"/>
    <property type="match status" value="1"/>
</dbReference>
<dbReference type="eggNOG" id="ENOG502RRHI">
    <property type="taxonomic scope" value="Eukaryota"/>
</dbReference>
<dbReference type="OMA" id="HSSFDER"/>
<dbReference type="EMBL" id="KI517392">
    <property type="protein sequence ID" value="ESQ50558.1"/>
    <property type="molecule type" value="Genomic_DNA"/>
</dbReference>